<dbReference type="AlphaFoldDB" id="A0A5B0MRZ7"/>
<keyword evidence="3" id="KW-1185">Reference proteome</keyword>
<proteinExistence type="predicted"/>
<organism evidence="2 3">
    <name type="scientific">Puccinia graminis f. sp. tritici</name>
    <dbReference type="NCBI Taxonomy" id="56615"/>
    <lineage>
        <taxon>Eukaryota</taxon>
        <taxon>Fungi</taxon>
        <taxon>Dikarya</taxon>
        <taxon>Basidiomycota</taxon>
        <taxon>Pucciniomycotina</taxon>
        <taxon>Pucciniomycetes</taxon>
        <taxon>Pucciniales</taxon>
        <taxon>Pucciniaceae</taxon>
        <taxon>Puccinia</taxon>
    </lineage>
</organism>
<accession>A0A5B0MRZ7</accession>
<dbReference type="EMBL" id="VSWC01000132">
    <property type="protein sequence ID" value="KAA1079771.1"/>
    <property type="molecule type" value="Genomic_DNA"/>
</dbReference>
<protein>
    <submittedName>
        <fullName evidence="2">Uncharacterized protein</fullName>
    </submittedName>
</protein>
<feature type="region of interest" description="Disordered" evidence="1">
    <location>
        <begin position="24"/>
        <end position="53"/>
    </location>
</feature>
<gene>
    <name evidence="2" type="ORF">PGT21_023768</name>
</gene>
<dbReference type="Proteomes" id="UP000324748">
    <property type="component" value="Unassembled WGS sequence"/>
</dbReference>
<reference evidence="2 3" key="1">
    <citation type="submission" date="2019-05" db="EMBL/GenBank/DDBJ databases">
        <title>Emergence of the Ug99 lineage of the wheat stem rust pathogen through somatic hybridization.</title>
        <authorList>
            <person name="Li F."/>
            <person name="Upadhyaya N.M."/>
            <person name="Sperschneider J."/>
            <person name="Matny O."/>
            <person name="Nguyen-Phuc H."/>
            <person name="Mago R."/>
            <person name="Raley C."/>
            <person name="Miller M.E."/>
            <person name="Silverstein K.A.T."/>
            <person name="Henningsen E."/>
            <person name="Hirsch C.D."/>
            <person name="Visser B."/>
            <person name="Pretorius Z.A."/>
            <person name="Steffenson B.J."/>
            <person name="Schwessinger B."/>
            <person name="Dodds P.N."/>
            <person name="Figueroa M."/>
        </authorList>
    </citation>
    <scope>NUCLEOTIDE SEQUENCE [LARGE SCALE GENOMIC DNA]</scope>
    <source>
        <strain evidence="2">21-0</strain>
    </source>
</reference>
<feature type="compositionally biased region" description="Polar residues" evidence="1">
    <location>
        <begin position="26"/>
        <end position="49"/>
    </location>
</feature>
<name>A0A5B0MRZ7_PUCGR</name>
<sequence>MFMSGGKPVTGPLEPAQHYIRKGGQLKSQLSQTSASAHLPTGSVQTQHPSRLRRRNLASTGLPCIPRGNLAQTHTAPPTLCKLEDQLLCCFRAETSPAGHGHPTNTKDHQWVVHTANQTSRPSRKLASPAWLKPECHTDKLLGRSAPDEPPSQPLWHDLELAGLLKQLQRPADLV</sequence>
<comment type="caution">
    <text evidence="2">The sequence shown here is derived from an EMBL/GenBank/DDBJ whole genome shotgun (WGS) entry which is preliminary data.</text>
</comment>
<evidence type="ECO:0000256" key="1">
    <source>
        <dbReference type="SAM" id="MobiDB-lite"/>
    </source>
</evidence>
<evidence type="ECO:0000313" key="2">
    <source>
        <dbReference type="EMBL" id="KAA1079771.1"/>
    </source>
</evidence>
<evidence type="ECO:0000313" key="3">
    <source>
        <dbReference type="Proteomes" id="UP000324748"/>
    </source>
</evidence>